<dbReference type="OrthoDB" id="5877963at2759"/>
<keyword evidence="10" id="KW-1185">Reference proteome</keyword>
<evidence type="ECO:0000256" key="1">
    <source>
        <dbReference type="ARBA" id="ARBA00004651"/>
    </source>
</evidence>
<dbReference type="InParanoid" id="T0R6F4"/>
<evidence type="ECO:0000256" key="7">
    <source>
        <dbReference type="RuleBase" id="RU361216"/>
    </source>
</evidence>
<evidence type="ECO:0000313" key="9">
    <source>
        <dbReference type="EMBL" id="EQC42481.1"/>
    </source>
</evidence>
<reference evidence="9 10" key="1">
    <citation type="submission" date="2012-04" db="EMBL/GenBank/DDBJ databases">
        <title>The Genome Sequence of Saprolegnia declina VS20.</title>
        <authorList>
            <consortium name="The Broad Institute Genome Sequencing Platform"/>
            <person name="Russ C."/>
            <person name="Nusbaum C."/>
            <person name="Tyler B."/>
            <person name="van West P."/>
            <person name="Dieguez-Uribeondo J."/>
            <person name="de Bruijn I."/>
            <person name="Tripathy S."/>
            <person name="Jiang R."/>
            <person name="Young S.K."/>
            <person name="Zeng Q."/>
            <person name="Gargeya S."/>
            <person name="Fitzgerald M."/>
            <person name="Haas B."/>
            <person name="Abouelleil A."/>
            <person name="Alvarado L."/>
            <person name="Arachchi H.M."/>
            <person name="Berlin A."/>
            <person name="Chapman S.B."/>
            <person name="Goldberg J."/>
            <person name="Griggs A."/>
            <person name="Gujja S."/>
            <person name="Hansen M."/>
            <person name="Howarth C."/>
            <person name="Imamovic A."/>
            <person name="Larimer J."/>
            <person name="McCowen C."/>
            <person name="Montmayeur A."/>
            <person name="Murphy C."/>
            <person name="Neiman D."/>
            <person name="Pearson M."/>
            <person name="Priest M."/>
            <person name="Roberts A."/>
            <person name="Saif S."/>
            <person name="Shea T."/>
            <person name="Sisk P."/>
            <person name="Sykes S."/>
            <person name="Wortman J."/>
            <person name="Nusbaum C."/>
            <person name="Birren B."/>
        </authorList>
    </citation>
    <scope>NUCLEOTIDE SEQUENCE [LARGE SCALE GENOMIC DNA]</scope>
    <source>
        <strain evidence="9 10">VS20</strain>
    </source>
</reference>
<dbReference type="PANTHER" id="PTHR42865:SF7">
    <property type="entry name" value="PROTON_GLUTAMATE-ASPARTATE SYMPORTER"/>
    <property type="match status" value="1"/>
</dbReference>
<dbReference type="Gene3D" id="1.10.3860.10">
    <property type="entry name" value="Sodium:dicarboxylate symporter"/>
    <property type="match status" value="1"/>
</dbReference>
<dbReference type="SUPFAM" id="SSF118215">
    <property type="entry name" value="Proton glutamate symport protein"/>
    <property type="match status" value="2"/>
</dbReference>
<keyword evidence="4 7" id="KW-0812">Transmembrane</keyword>
<proteinExistence type="inferred from homology"/>
<comment type="subcellular location">
    <subcellularLocation>
        <location evidence="1">Cell membrane</location>
        <topology evidence="1">Multi-pass membrane protein</topology>
    </subcellularLocation>
    <subcellularLocation>
        <location evidence="7">Membrane</location>
        <topology evidence="7">Multi-pass membrane protein</topology>
    </subcellularLocation>
</comment>
<feature type="transmembrane region" description="Helical" evidence="7">
    <location>
        <begin position="297"/>
        <end position="317"/>
    </location>
</feature>
<protein>
    <recommendedName>
        <fullName evidence="7">Amino acid transporter</fullName>
    </recommendedName>
</protein>
<dbReference type="EMBL" id="JH767132">
    <property type="protein sequence ID" value="EQC42481.1"/>
    <property type="molecule type" value="Genomic_DNA"/>
</dbReference>
<dbReference type="InterPro" id="IPR036458">
    <property type="entry name" value="Na:dicarbo_symporter_sf"/>
</dbReference>
<evidence type="ECO:0000313" key="10">
    <source>
        <dbReference type="Proteomes" id="UP000030762"/>
    </source>
</evidence>
<comment type="similarity">
    <text evidence="7">Belongs to the dicarboxylate/amino acid:cation symporter (DAACS) (TC 2.A.23) family.</text>
</comment>
<dbReference type="STRING" id="1156394.T0R6F4"/>
<dbReference type="GeneID" id="19940941"/>
<name>T0R6F4_SAPDV</name>
<dbReference type="OMA" id="TAISWRV"/>
<dbReference type="eggNOG" id="KOG3787">
    <property type="taxonomic scope" value="Eukaryota"/>
</dbReference>
<dbReference type="Proteomes" id="UP000030762">
    <property type="component" value="Unassembled WGS sequence"/>
</dbReference>
<feature type="transmembrane region" description="Helical" evidence="7">
    <location>
        <begin position="495"/>
        <end position="523"/>
    </location>
</feature>
<feature type="transmembrane region" description="Helical" evidence="7">
    <location>
        <begin position="134"/>
        <end position="159"/>
    </location>
</feature>
<dbReference type="PRINTS" id="PR00173">
    <property type="entry name" value="EDTRNSPORT"/>
</dbReference>
<feature type="transmembrane region" description="Helical" evidence="7">
    <location>
        <begin position="470"/>
        <end position="489"/>
    </location>
</feature>
<keyword evidence="5 7" id="KW-1133">Transmembrane helix</keyword>
<sequence length="583" mass="62775">MAAARPRIILFDGEIPQESTPQANFIEMQQHQKANTHGLLYDANRDHRAMSVPRPPPNTHFAQPAHRTPTPARKPPTYNPSDYGFAAKMRSPTAMFIGAVVGAIVGGVLANYKALNGDNISPVAAQWVSLVGSLFYRAMTCIVIPLVLSSMALSVSEMLRIGKGTAISWRVALYFFLTKVLAATTGLLIALAFASQFQNIDESHRQRDITSDAKMWLRCGSLPSDDKFMTLSTNGTITCESRDPLDARAMANSSFVMRDTNNVFVKNADIGAMPKRTFAQAVIDISNDIVPDNVVKAMVSTNVLSVAMFGLLFGAAVCKNYRQNSTGTHYVMDILRQVNHVCTVLVHWLLVLAPIGVASLVAGVAAAKQPIVGDGRAFFAQTYAFMLTLGIAIVVYTCMLLPLFLALLARINPYPYLLKMFPAQLFAFCTASSAATLPVCMRCVEGTKEVSQSLSRFVITLGAPLNKDGAAIYLSVGIVFLANSAGATLSGLDLFLTIVLSLVGSMAVAPVPGGCPAVLYCIWTSLTSVNSNQVPGALQTLLLLDWFVDRFTAAVNVTGDTVVARVIAKQIDEQGVDEQTADY</sequence>
<dbReference type="RefSeq" id="XP_008603904.1">
    <property type="nucleotide sequence ID" value="XM_008605682.1"/>
</dbReference>
<dbReference type="GO" id="GO:0015293">
    <property type="term" value="F:symporter activity"/>
    <property type="evidence" value="ECO:0007669"/>
    <property type="project" value="UniProtKB-UniRule"/>
</dbReference>
<dbReference type="InterPro" id="IPR001991">
    <property type="entry name" value="Na-dicarboxylate_symporter"/>
</dbReference>
<evidence type="ECO:0000256" key="6">
    <source>
        <dbReference type="ARBA" id="ARBA00023136"/>
    </source>
</evidence>
<gene>
    <name evidence="9" type="ORF">SDRG_00214</name>
</gene>
<evidence type="ECO:0000256" key="5">
    <source>
        <dbReference type="ARBA" id="ARBA00022989"/>
    </source>
</evidence>
<feature type="transmembrane region" description="Helical" evidence="7">
    <location>
        <begin position="383"/>
        <end position="409"/>
    </location>
</feature>
<organism evidence="9 10">
    <name type="scientific">Saprolegnia diclina (strain VS20)</name>
    <dbReference type="NCBI Taxonomy" id="1156394"/>
    <lineage>
        <taxon>Eukaryota</taxon>
        <taxon>Sar</taxon>
        <taxon>Stramenopiles</taxon>
        <taxon>Oomycota</taxon>
        <taxon>Saprolegniomycetes</taxon>
        <taxon>Saprolegniales</taxon>
        <taxon>Saprolegniaceae</taxon>
        <taxon>Saprolegnia</taxon>
    </lineage>
</organism>
<dbReference type="PANTHER" id="PTHR42865">
    <property type="entry name" value="PROTON/GLUTAMATE-ASPARTATE SYMPORTER"/>
    <property type="match status" value="1"/>
</dbReference>
<feature type="transmembrane region" description="Helical" evidence="7">
    <location>
        <begin position="171"/>
        <end position="194"/>
    </location>
</feature>
<keyword evidence="6 7" id="KW-0472">Membrane</keyword>
<keyword evidence="2 7" id="KW-0813">Transport</keyword>
<dbReference type="AlphaFoldDB" id="T0R6F4"/>
<keyword evidence="3" id="KW-1003">Cell membrane</keyword>
<feature type="transmembrane region" description="Helical" evidence="7">
    <location>
        <begin position="94"/>
        <end position="114"/>
    </location>
</feature>
<dbReference type="Pfam" id="PF00375">
    <property type="entry name" value="SDF"/>
    <property type="match status" value="2"/>
</dbReference>
<dbReference type="VEuPathDB" id="FungiDB:SDRG_00214"/>
<evidence type="ECO:0000256" key="4">
    <source>
        <dbReference type="ARBA" id="ARBA00022692"/>
    </source>
</evidence>
<keyword evidence="7" id="KW-0769">Symport</keyword>
<feature type="transmembrane region" description="Helical" evidence="7">
    <location>
        <begin position="338"/>
        <end position="363"/>
    </location>
</feature>
<evidence type="ECO:0000256" key="2">
    <source>
        <dbReference type="ARBA" id="ARBA00022448"/>
    </source>
</evidence>
<dbReference type="GO" id="GO:0005886">
    <property type="term" value="C:plasma membrane"/>
    <property type="evidence" value="ECO:0007669"/>
    <property type="project" value="UniProtKB-SubCell"/>
</dbReference>
<accession>T0R6F4</accession>
<feature type="region of interest" description="Disordered" evidence="8">
    <location>
        <begin position="54"/>
        <end position="78"/>
    </location>
</feature>
<evidence type="ECO:0000256" key="8">
    <source>
        <dbReference type="SAM" id="MobiDB-lite"/>
    </source>
</evidence>
<evidence type="ECO:0000256" key="3">
    <source>
        <dbReference type="ARBA" id="ARBA00022475"/>
    </source>
</evidence>